<gene>
    <name evidence="3" type="ORF">HBF26_15770</name>
</gene>
<accession>A0ABX0Q7I7</accession>
<dbReference type="Pfam" id="PF01075">
    <property type="entry name" value="Glyco_transf_9"/>
    <property type="match status" value="1"/>
</dbReference>
<keyword evidence="2" id="KW-0808">Transferase</keyword>
<dbReference type="EMBL" id="JAAQQR010000008">
    <property type="protein sequence ID" value="NID06352.1"/>
    <property type="molecule type" value="Genomic_DNA"/>
</dbReference>
<reference evidence="3 4" key="1">
    <citation type="journal article" date="2011" name="Curr. Microbiol.">
        <title>Luteibacter jiangsuensis sp. nov.: a methamidophos-degrading bacterium isolated from a methamidophos-manufacturing factory.</title>
        <authorList>
            <person name="Wang L."/>
            <person name="Wang G.L."/>
            <person name="Li S.P."/>
            <person name="Jiang J.D."/>
        </authorList>
    </citation>
    <scope>NUCLEOTIDE SEQUENCE [LARGE SCALE GENOMIC DNA]</scope>
    <source>
        <strain evidence="3 4">CGMCC 1.10133</strain>
    </source>
</reference>
<evidence type="ECO:0000313" key="4">
    <source>
        <dbReference type="Proteomes" id="UP001429601"/>
    </source>
</evidence>
<keyword evidence="1" id="KW-0328">Glycosyltransferase</keyword>
<proteinExistence type="predicted"/>
<sequence>MRSASLPSPSAAEPARKPLHGGLATWRRRIAAWMAGHLLPAPANIVGAGGLASERIQRILVCRPNHRLGNTVLLTALLVEIERRFPGAEVDLLSAGPAAATLFRGFDIVGDCTTLDRRAVRRPLATFRALRKLRARRYDLVIDAAAGSSSGRVAGALANARLQLRTDDMPTHGQVRHLAARPVQALRWALGVAAEIDVPSLDIRLTEQERRAGQDALARVLRGVNERHLPVVAIFPNATGSKLLDTNWWHDFTTELVALHGEACVIELVSADGMSRLGGGYPTYYTSDPRKLAAFIEAAGTYISADCGVMHLAAGTRATTVGLFGPTDPVRYGPYGGDNAAIVCEEGCPRLAARRVATHLARMSKHARI</sequence>
<dbReference type="Proteomes" id="UP001429601">
    <property type="component" value="Unassembled WGS sequence"/>
</dbReference>
<dbReference type="SUPFAM" id="SSF53756">
    <property type="entry name" value="UDP-Glycosyltransferase/glycogen phosphorylase"/>
    <property type="match status" value="1"/>
</dbReference>
<protein>
    <submittedName>
        <fullName evidence="3">Glycosyltransferase family 9 protein</fullName>
    </submittedName>
</protein>
<organism evidence="3 4">
    <name type="scientific">Luteibacter jiangsuensis</name>
    <dbReference type="NCBI Taxonomy" id="637577"/>
    <lineage>
        <taxon>Bacteria</taxon>
        <taxon>Pseudomonadati</taxon>
        <taxon>Pseudomonadota</taxon>
        <taxon>Gammaproteobacteria</taxon>
        <taxon>Lysobacterales</taxon>
        <taxon>Rhodanobacteraceae</taxon>
        <taxon>Luteibacter</taxon>
    </lineage>
</organism>
<keyword evidence="4" id="KW-1185">Reference proteome</keyword>
<dbReference type="Gene3D" id="3.40.50.2000">
    <property type="entry name" value="Glycogen Phosphorylase B"/>
    <property type="match status" value="2"/>
</dbReference>
<comment type="caution">
    <text evidence="3">The sequence shown here is derived from an EMBL/GenBank/DDBJ whole genome shotgun (WGS) entry which is preliminary data.</text>
</comment>
<evidence type="ECO:0000313" key="3">
    <source>
        <dbReference type="EMBL" id="NID06352.1"/>
    </source>
</evidence>
<dbReference type="RefSeq" id="WP_167128598.1">
    <property type="nucleotide sequence ID" value="NZ_JAAQQR010000008.1"/>
</dbReference>
<dbReference type="InterPro" id="IPR051199">
    <property type="entry name" value="LPS_LOS_Heptosyltrfase"/>
</dbReference>
<dbReference type="InterPro" id="IPR002201">
    <property type="entry name" value="Glyco_trans_9"/>
</dbReference>
<dbReference type="PANTHER" id="PTHR30160">
    <property type="entry name" value="TETRAACYLDISACCHARIDE 4'-KINASE-RELATED"/>
    <property type="match status" value="1"/>
</dbReference>
<name>A0ABX0Q7I7_9GAMM</name>
<evidence type="ECO:0000256" key="1">
    <source>
        <dbReference type="ARBA" id="ARBA00022676"/>
    </source>
</evidence>
<evidence type="ECO:0000256" key="2">
    <source>
        <dbReference type="ARBA" id="ARBA00022679"/>
    </source>
</evidence>